<sequence length="176" mass="18557">MLKSPGHRSAFCPVNESEAAERGVASGGRLLSCDCPRAVTVSAMTPDGNSFLCPPSFGSYTPRAPPSFSGPNNCRKFVAAFSASPACTWPPVSKRAFSRRAREVSAHVSGRTVEVVLAESGDLAVPDILRGAGPDTERFHGRAGCELGWVSKRSVLNSPAFPKGLLAAQIWSWPAA</sequence>
<gene>
    <name evidence="1" type="ORF">SKAU_G00221720</name>
</gene>
<dbReference type="Proteomes" id="UP001152622">
    <property type="component" value="Chromosome 7"/>
</dbReference>
<evidence type="ECO:0000313" key="2">
    <source>
        <dbReference type="Proteomes" id="UP001152622"/>
    </source>
</evidence>
<evidence type="ECO:0000313" key="1">
    <source>
        <dbReference type="EMBL" id="KAJ8354605.1"/>
    </source>
</evidence>
<accession>A0A9Q1FB12</accession>
<comment type="caution">
    <text evidence="1">The sequence shown here is derived from an EMBL/GenBank/DDBJ whole genome shotgun (WGS) entry which is preliminary data.</text>
</comment>
<organism evidence="1 2">
    <name type="scientific">Synaphobranchus kaupii</name>
    <name type="common">Kaup's arrowtooth eel</name>
    <dbReference type="NCBI Taxonomy" id="118154"/>
    <lineage>
        <taxon>Eukaryota</taxon>
        <taxon>Metazoa</taxon>
        <taxon>Chordata</taxon>
        <taxon>Craniata</taxon>
        <taxon>Vertebrata</taxon>
        <taxon>Euteleostomi</taxon>
        <taxon>Actinopterygii</taxon>
        <taxon>Neopterygii</taxon>
        <taxon>Teleostei</taxon>
        <taxon>Anguilliformes</taxon>
        <taxon>Synaphobranchidae</taxon>
        <taxon>Synaphobranchus</taxon>
    </lineage>
</organism>
<dbReference type="EMBL" id="JAINUF010000007">
    <property type="protein sequence ID" value="KAJ8354605.1"/>
    <property type="molecule type" value="Genomic_DNA"/>
</dbReference>
<protein>
    <submittedName>
        <fullName evidence="1">Uncharacterized protein</fullName>
    </submittedName>
</protein>
<name>A0A9Q1FB12_SYNKA</name>
<dbReference type="AlphaFoldDB" id="A0A9Q1FB12"/>
<proteinExistence type="predicted"/>
<keyword evidence="2" id="KW-1185">Reference proteome</keyword>
<reference evidence="1" key="1">
    <citation type="journal article" date="2023" name="Science">
        <title>Genome structures resolve the early diversification of teleost fishes.</title>
        <authorList>
            <person name="Parey E."/>
            <person name="Louis A."/>
            <person name="Montfort J."/>
            <person name="Bouchez O."/>
            <person name="Roques C."/>
            <person name="Iampietro C."/>
            <person name="Lluch J."/>
            <person name="Castinel A."/>
            <person name="Donnadieu C."/>
            <person name="Desvignes T."/>
            <person name="Floi Bucao C."/>
            <person name="Jouanno E."/>
            <person name="Wen M."/>
            <person name="Mejri S."/>
            <person name="Dirks R."/>
            <person name="Jansen H."/>
            <person name="Henkel C."/>
            <person name="Chen W.J."/>
            <person name="Zahm M."/>
            <person name="Cabau C."/>
            <person name="Klopp C."/>
            <person name="Thompson A.W."/>
            <person name="Robinson-Rechavi M."/>
            <person name="Braasch I."/>
            <person name="Lecointre G."/>
            <person name="Bobe J."/>
            <person name="Postlethwait J.H."/>
            <person name="Berthelot C."/>
            <person name="Roest Crollius H."/>
            <person name="Guiguen Y."/>
        </authorList>
    </citation>
    <scope>NUCLEOTIDE SEQUENCE</scope>
    <source>
        <strain evidence="1">WJC10195</strain>
    </source>
</reference>